<keyword evidence="2" id="KW-0285">Flavoprotein</keyword>
<dbReference type="InterPro" id="IPR050493">
    <property type="entry name" value="FAD-dep_Monooxygenase_BioMet"/>
</dbReference>
<evidence type="ECO:0000256" key="4">
    <source>
        <dbReference type="ARBA" id="ARBA00023002"/>
    </source>
</evidence>
<evidence type="ECO:0000256" key="5">
    <source>
        <dbReference type="ARBA" id="ARBA00023033"/>
    </source>
</evidence>
<evidence type="ECO:0000313" key="7">
    <source>
        <dbReference type="Proteomes" id="UP000504637"/>
    </source>
</evidence>
<dbReference type="PANTHER" id="PTHR13789">
    <property type="entry name" value="MONOOXYGENASE"/>
    <property type="match status" value="1"/>
</dbReference>
<keyword evidence="7" id="KW-1185">Reference proteome</keyword>
<keyword evidence="3" id="KW-0274">FAD</keyword>
<keyword evidence="5" id="KW-0503">Monooxygenase</keyword>
<gene>
    <name evidence="8" type="ORF">K489DRAFT_313639</name>
</gene>
<dbReference type="InterPro" id="IPR002938">
    <property type="entry name" value="FAD-bd"/>
</dbReference>
<evidence type="ECO:0000256" key="1">
    <source>
        <dbReference type="ARBA" id="ARBA00007992"/>
    </source>
</evidence>
<evidence type="ECO:0000313" key="8">
    <source>
        <dbReference type="RefSeq" id="XP_033463693.1"/>
    </source>
</evidence>
<comment type="similarity">
    <text evidence="1">Belongs to the paxM FAD-dependent monooxygenase family.</text>
</comment>
<dbReference type="AlphaFoldDB" id="A0A6J3MIC3"/>
<accession>A0A6J3MIC3</accession>
<dbReference type="Pfam" id="PF01494">
    <property type="entry name" value="FAD_binding_3"/>
    <property type="match status" value="1"/>
</dbReference>
<dbReference type="PANTHER" id="PTHR13789:SF309">
    <property type="entry name" value="PUTATIVE (AFU_ORTHOLOGUE AFUA_6G14510)-RELATED"/>
    <property type="match status" value="1"/>
</dbReference>
<dbReference type="OrthoDB" id="16820at2759"/>
<evidence type="ECO:0000256" key="3">
    <source>
        <dbReference type="ARBA" id="ARBA00022827"/>
    </source>
</evidence>
<proteinExistence type="inferred from homology"/>
<protein>
    <submittedName>
        <fullName evidence="8">FAD/NAD(P)-binding domain-containing protein</fullName>
    </submittedName>
</protein>
<evidence type="ECO:0000259" key="6">
    <source>
        <dbReference type="Pfam" id="PF01494"/>
    </source>
</evidence>
<name>A0A6J3MIC3_9PEZI</name>
<sequence length="422" mass="46530">MKVIIIGAGPAGLITALRLKLANNAQPVIYELRAKPSNIGGAIQLPPNGVRLLDRLGLLPRIQARAFSGSHLMLHSTRSEVLVDLDRAAATRKDVNFEYMRILRGDLMDVLMEAVHEQKITIHFSKQLKSIEETGSDVGVTFADGHHDRGELLLGCDGIHSAVRSLHIDPSVHPEYTGISNMFGLLPTSALEAANFPIEPALHATMTTNGMLGLSPYSREGNHLYWFFSQSVPLPGDHSREGWQATGEREVNRFKDQLLGSLEGATGAWIQTLKDVVQKTDSIKFYPVFKLPAESKWFSDHCLLMGDAAHAMPPHLGQGTSMALEDAFLLSRLLEDNSRPLSDVFSLYQTVRRPRTSEIGKASVGRATGRHTVSPFMQRIRELGIGIGFQLYKAANLQYFGVGTDRDVIMYDIMEVPLSLVP</sequence>
<evidence type="ECO:0000256" key="2">
    <source>
        <dbReference type="ARBA" id="ARBA00022630"/>
    </source>
</evidence>
<dbReference type="Gene3D" id="3.50.50.60">
    <property type="entry name" value="FAD/NAD(P)-binding domain"/>
    <property type="match status" value="1"/>
</dbReference>
<keyword evidence="4" id="KW-0560">Oxidoreductase</keyword>
<dbReference type="GeneID" id="54358752"/>
<dbReference type="SUPFAM" id="SSF51905">
    <property type="entry name" value="FAD/NAD(P)-binding domain"/>
    <property type="match status" value="1"/>
</dbReference>
<dbReference type="Proteomes" id="UP000504637">
    <property type="component" value="Unplaced"/>
</dbReference>
<feature type="domain" description="FAD-binding" evidence="6">
    <location>
        <begin position="2"/>
        <end position="336"/>
    </location>
</feature>
<dbReference type="GO" id="GO:0071949">
    <property type="term" value="F:FAD binding"/>
    <property type="evidence" value="ECO:0007669"/>
    <property type="project" value="InterPro"/>
</dbReference>
<reference evidence="8" key="2">
    <citation type="submission" date="2020-04" db="EMBL/GenBank/DDBJ databases">
        <authorList>
            <consortium name="NCBI Genome Project"/>
        </authorList>
    </citation>
    <scope>NUCLEOTIDE SEQUENCE</scope>
    <source>
        <strain evidence="8">CBS 342.82</strain>
    </source>
</reference>
<dbReference type="RefSeq" id="XP_033463693.1">
    <property type="nucleotide sequence ID" value="XM_033600952.1"/>
</dbReference>
<dbReference type="InterPro" id="IPR036188">
    <property type="entry name" value="FAD/NAD-bd_sf"/>
</dbReference>
<dbReference type="PRINTS" id="PR00420">
    <property type="entry name" value="RNGMNOXGNASE"/>
</dbReference>
<organism evidence="8">
    <name type="scientific">Dissoconium aciculare CBS 342.82</name>
    <dbReference type="NCBI Taxonomy" id="1314786"/>
    <lineage>
        <taxon>Eukaryota</taxon>
        <taxon>Fungi</taxon>
        <taxon>Dikarya</taxon>
        <taxon>Ascomycota</taxon>
        <taxon>Pezizomycotina</taxon>
        <taxon>Dothideomycetes</taxon>
        <taxon>Dothideomycetidae</taxon>
        <taxon>Mycosphaerellales</taxon>
        <taxon>Dissoconiaceae</taxon>
        <taxon>Dissoconium</taxon>
    </lineage>
</organism>
<reference evidence="8" key="3">
    <citation type="submission" date="2025-08" db="UniProtKB">
        <authorList>
            <consortium name="RefSeq"/>
        </authorList>
    </citation>
    <scope>IDENTIFICATION</scope>
    <source>
        <strain evidence="8">CBS 342.82</strain>
    </source>
</reference>
<reference evidence="8" key="1">
    <citation type="submission" date="2020-01" db="EMBL/GenBank/DDBJ databases">
        <authorList>
            <consortium name="DOE Joint Genome Institute"/>
            <person name="Haridas S."/>
            <person name="Albert R."/>
            <person name="Binder M."/>
            <person name="Bloem J."/>
            <person name="Labutti K."/>
            <person name="Salamov A."/>
            <person name="Andreopoulos B."/>
            <person name="Baker S.E."/>
            <person name="Barry K."/>
            <person name="Bills G."/>
            <person name="Bluhm B.H."/>
            <person name="Cannon C."/>
            <person name="Castanera R."/>
            <person name="Culley D.E."/>
            <person name="Daum C."/>
            <person name="Ezra D."/>
            <person name="Gonzalez J.B."/>
            <person name="Henrissat B."/>
            <person name="Kuo A."/>
            <person name="Liang C."/>
            <person name="Lipzen A."/>
            <person name="Lutzoni F."/>
            <person name="Magnuson J."/>
            <person name="Mondo S."/>
            <person name="Nolan M."/>
            <person name="Ohm R."/>
            <person name="Pangilinan J."/>
            <person name="Park H.-J."/>
            <person name="Ramirez L."/>
            <person name="Alfaro M."/>
            <person name="Sun H."/>
            <person name="Tritt A."/>
            <person name="Yoshinaga Y."/>
            <person name="Zwiers L.-H."/>
            <person name="Turgeon B.G."/>
            <person name="Goodwin S.B."/>
            <person name="Spatafora J.W."/>
            <person name="Crous P.W."/>
            <person name="Grigoriev I.V."/>
        </authorList>
    </citation>
    <scope>NUCLEOTIDE SEQUENCE</scope>
    <source>
        <strain evidence="8">CBS 342.82</strain>
    </source>
</reference>
<dbReference type="GO" id="GO:0004497">
    <property type="term" value="F:monooxygenase activity"/>
    <property type="evidence" value="ECO:0007669"/>
    <property type="project" value="UniProtKB-KW"/>
</dbReference>